<dbReference type="AlphaFoldDB" id="A0A2N7VW50"/>
<evidence type="ECO:0000313" key="1">
    <source>
        <dbReference type="EMBL" id="PMS21390.1"/>
    </source>
</evidence>
<protein>
    <submittedName>
        <fullName evidence="1">Uncharacterized protein</fullName>
    </submittedName>
</protein>
<organism evidence="1 2">
    <name type="scientific">Trinickia soli</name>
    <dbReference type="NCBI Taxonomy" id="380675"/>
    <lineage>
        <taxon>Bacteria</taxon>
        <taxon>Pseudomonadati</taxon>
        <taxon>Pseudomonadota</taxon>
        <taxon>Betaproteobacteria</taxon>
        <taxon>Burkholderiales</taxon>
        <taxon>Burkholderiaceae</taxon>
        <taxon>Trinickia</taxon>
    </lineage>
</organism>
<dbReference type="EMBL" id="PNYB01000016">
    <property type="protein sequence ID" value="PMS21390.1"/>
    <property type="molecule type" value="Genomic_DNA"/>
</dbReference>
<evidence type="ECO:0000313" key="2">
    <source>
        <dbReference type="Proteomes" id="UP000235347"/>
    </source>
</evidence>
<sequence>MEYLVRAGLTGRHFRRELACMTDDLAAVVDERRKRSGNARRRSDTDGNRIAYQRASLGRRSNLVPPPAHIGRQFW</sequence>
<reference evidence="1 2" key="1">
    <citation type="submission" date="2018-01" db="EMBL/GenBank/DDBJ databases">
        <title>Whole genome analyses suggest that Burkholderia sensu lato contains two further novel genera in the rhizoxinica-symbiotica group Mycetohabitans gen. nov., and Trinickia gen. nov.: implications for the evolution of diazotrophy and nodulation in the Burkholderiaceae.</title>
        <authorList>
            <person name="Estrada-de los Santos P."/>
            <person name="Palmer M."/>
            <person name="Chavez-Ramirez B."/>
            <person name="Beukes C."/>
            <person name="Steenkamp E.T."/>
            <person name="Hirsch A.M."/>
            <person name="Manyaka P."/>
            <person name="Maluk M."/>
            <person name="Lafos M."/>
            <person name="Crook M."/>
            <person name="Gross E."/>
            <person name="Simon M.F."/>
            <person name="Bueno dos Reis Junior F."/>
            <person name="Poole P.S."/>
            <person name="Venter S.N."/>
            <person name="James E.K."/>
        </authorList>
    </citation>
    <scope>NUCLEOTIDE SEQUENCE [LARGE SCALE GENOMIC DNA]</scope>
    <source>
        <strain evidence="1 2">GP25-8</strain>
    </source>
</reference>
<proteinExistence type="predicted"/>
<dbReference type="Proteomes" id="UP000235347">
    <property type="component" value="Unassembled WGS sequence"/>
</dbReference>
<keyword evidence="2" id="KW-1185">Reference proteome</keyword>
<accession>A0A2N7VW50</accession>
<comment type="caution">
    <text evidence="1">The sequence shown here is derived from an EMBL/GenBank/DDBJ whole genome shotgun (WGS) entry which is preliminary data.</text>
</comment>
<name>A0A2N7VW50_9BURK</name>
<gene>
    <name evidence="1" type="ORF">C0Z19_18330</name>
</gene>